<dbReference type="PANTHER" id="PTHR35525">
    <property type="entry name" value="BLL6575 PROTEIN"/>
    <property type="match status" value="1"/>
</dbReference>
<dbReference type="InterPro" id="IPR021005">
    <property type="entry name" value="Znf_CGNR"/>
</dbReference>
<evidence type="ECO:0000259" key="1">
    <source>
        <dbReference type="Pfam" id="PF11706"/>
    </source>
</evidence>
<organism evidence="2">
    <name type="scientific">uncultured Thermomicrobiales bacterium</name>
    <dbReference type="NCBI Taxonomy" id="1645740"/>
    <lineage>
        <taxon>Bacteria</taxon>
        <taxon>Pseudomonadati</taxon>
        <taxon>Thermomicrobiota</taxon>
        <taxon>Thermomicrobia</taxon>
        <taxon>Thermomicrobiales</taxon>
        <taxon>environmental samples</taxon>
    </lineage>
</organism>
<dbReference type="InterPro" id="IPR010852">
    <property type="entry name" value="ABATE"/>
</dbReference>
<proteinExistence type="predicted"/>
<dbReference type="InterPro" id="IPR023286">
    <property type="entry name" value="ABATE_dom_sf"/>
</dbReference>
<reference evidence="2" key="1">
    <citation type="submission" date="2020-02" db="EMBL/GenBank/DDBJ databases">
        <authorList>
            <person name="Meier V. D."/>
        </authorList>
    </citation>
    <scope>NUCLEOTIDE SEQUENCE</scope>
    <source>
        <strain evidence="2">AVDCRST_MAG73</strain>
    </source>
</reference>
<dbReference type="Gene3D" id="1.10.3300.10">
    <property type="entry name" value="Jann2411-like domain"/>
    <property type="match status" value="1"/>
</dbReference>
<dbReference type="SUPFAM" id="SSF160904">
    <property type="entry name" value="Jann2411-like"/>
    <property type="match status" value="1"/>
</dbReference>
<protein>
    <recommendedName>
        <fullName evidence="1">Zinc finger CGNR domain-containing protein</fullName>
    </recommendedName>
</protein>
<gene>
    <name evidence="2" type="ORF">AVDCRST_MAG73-1680</name>
</gene>
<accession>A0A6J4U2T1</accession>
<feature type="domain" description="Zinc finger CGNR" evidence="1">
    <location>
        <begin position="174"/>
        <end position="217"/>
    </location>
</feature>
<dbReference type="AlphaFoldDB" id="A0A6J4U2T1"/>
<dbReference type="PANTHER" id="PTHR35525:SF3">
    <property type="entry name" value="BLL6575 PROTEIN"/>
    <property type="match status" value="1"/>
</dbReference>
<sequence>MGTNRQHRGRGNDPAFPRLLGGRLCLDYVNTIESPRDRPQDFLRGYPDVVRWGRHAGVLADAETAALMQAGERRPQDATAVFARAIVLRGALTRIFRSVAGGGAPDPGDLDAARAEYLIALDRARLAPGGDGFAWTWDAPSARPALDLGLDLDIPLWPVARSAVDVLTGDDLSRVKECPGADDCGWLFYDTSKNASRRWCSMEGCGSRVKMRHHYARTRAGAT</sequence>
<name>A0A6J4U2T1_9BACT</name>
<dbReference type="Pfam" id="PF07336">
    <property type="entry name" value="ABATE"/>
    <property type="match status" value="1"/>
</dbReference>
<dbReference type="EMBL" id="CADCWE010000100">
    <property type="protein sequence ID" value="CAA9538577.1"/>
    <property type="molecule type" value="Genomic_DNA"/>
</dbReference>
<dbReference type="Pfam" id="PF11706">
    <property type="entry name" value="zf-CGNR"/>
    <property type="match status" value="1"/>
</dbReference>
<evidence type="ECO:0000313" key="2">
    <source>
        <dbReference type="EMBL" id="CAA9538577.1"/>
    </source>
</evidence>